<name>A0AAV7H6Z3_DENCH</name>
<evidence type="ECO:0000256" key="17">
    <source>
        <dbReference type="ARBA" id="ARBA00049075"/>
    </source>
</evidence>
<evidence type="ECO:0000256" key="8">
    <source>
        <dbReference type="ARBA" id="ARBA00022679"/>
    </source>
</evidence>
<evidence type="ECO:0000256" key="4">
    <source>
        <dbReference type="ARBA" id="ARBA00018517"/>
    </source>
</evidence>
<evidence type="ECO:0000256" key="2">
    <source>
        <dbReference type="ARBA" id="ARBA00004496"/>
    </source>
</evidence>
<evidence type="ECO:0000256" key="7">
    <source>
        <dbReference type="ARBA" id="ARBA00022603"/>
    </source>
</evidence>
<comment type="function">
    <text evidence="19">Catalyzes the 2 serial methylation steps for the conversion of the 7-monomethylguanosine (m(7)G) caps of snRNAs and snoRNAs to a 2,2,7-trimethylguanosine (m(2,2,7)G) cap structure. The enzyme is specific for guanine, and N7 methylation must precede N2 methylation. Hypermethylation of the m7G cap of U snRNAs leads to their concentration in nuclear foci, their colocalization with coilin and the formation of canonical Cajal bodies (CBs). Plays a role in transcriptional regulation.</text>
</comment>
<evidence type="ECO:0000256" key="10">
    <source>
        <dbReference type="ARBA" id="ARBA00023015"/>
    </source>
</evidence>
<comment type="subcellular location">
    <subcellularLocation>
        <location evidence="2">Cytoplasm</location>
    </subcellularLocation>
    <subcellularLocation>
        <location evidence="1">Nucleus</location>
        <location evidence="1">Cajal body</location>
    </subcellularLocation>
    <subcellularLocation>
        <location evidence="3">Nucleus</location>
        <location evidence="3">Nucleolus</location>
    </subcellularLocation>
</comment>
<comment type="catalytic activity">
    <reaction evidence="17">
        <text>a 5'-end (N(7)-methyl 5'-triphosphoguanosine)-ribonucleoside in snRNA + S-adenosyl-L-methionine = a 5'-end (N(2),N(7)-dimethyl 5'-triphosphoguanosine)-ribonucleoside in snRNA + S-adenosyl-L-homocysteine + H(+)</text>
        <dbReference type="Rhea" id="RHEA:78471"/>
        <dbReference type="Rhea" id="RHEA-COMP:19085"/>
        <dbReference type="Rhea" id="RHEA-COMP:19087"/>
        <dbReference type="ChEBI" id="CHEBI:15378"/>
        <dbReference type="ChEBI" id="CHEBI:57856"/>
        <dbReference type="ChEBI" id="CHEBI:59789"/>
        <dbReference type="ChEBI" id="CHEBI:156461"/>
        <dbReference type="ChEBI" id="CHEBI:172880"/>
    </reaction>
    <physiologicalReaction direction="left-to-right" evidence="17">
        <dbReference type="Rhea" id="RHEA:78472"/>
    </physiologicalReaction>
</comment>
<evidence type="ECO:0000256" key="6">
    <source>
        <dbReference type="ARBA" id="ARBA00022553"/>
    </source>
</evidence>
<keyword evidence="9" id="KW-0949">S-adenosyl-L-methionine</keyword>
<keyword evidence="5" id="KW-0963">Cytoplasm</keyword>
<comment type="catalytic activity">
    <reaction evidence="14">
        <text>a 5'-end (N(2),N(7)-dimethyl 5'-triphosphoguanosine)-ribonucleoside in snoRNA + S-adenosyl-L-methionine = a 5'-end (N(2),N(2),N(7)-trimethyl 5'-triphosphoguanosine)-ribonucleoside in snoRNA + S-adenosyl-L-homocysteine + H(+)</text>
        <dbReference type="Rhea" id="RHEA:78507"/>
        <dbReference type="Rhea" id="RHEA-COMP:19088"/>
        <dbReference type="Rhea" id="RHEA-COMP:19090"/>
        <dbReference type="ChEBI" id="CHEBI:15378"/>
        <dbReference type="ChEBI" id="CHEBI:57856"/>
        <dbReference type="ChEBI" id="CHEBI:59789"/>
        <dbReference type="ChEBI" id="CHEBI:167623"/>
        <dbReference type="ChEBI" id="CHEBI:172880"/>
    </reaction>
    <physiologicalReaction direction="left-to-right" evidence="14">
        <dbReference type="Rhea" id="RHEA:78508"/>
    </physiologicalReaction>
</comment>
<keyword evidence="11" id="KW-0804">Transcription</keyword>
<dbReference type="GO" id="GO:0005730">
    <property type="term" value="C:nucleolus"/>
    <property type="evidence" value="ECO:0007669"/>
    <property type="project" value="UniProtKB-SubCell"/>
</dbReference>
<dbReference type="EMBL" id="JAGFBR010000007">
    <property type="protein sequence ID" value="KAH0464182.1"/>
    <property type="molecule type" value="Genomic_DNA"/>
</dbReference>
<comment type="catalytic activity">
    <reaction evidence="16">
        <text>a 5'-end (N(2),N(7)-dimethyl 5'-triphosphoguanosine)-ribonucleoside in snRNA + S-adenosyl-L-methionine = a 5'-end (N(2),N(2),N(7)-trimethyl 5'-triphosphoguanosine)-ribonucleoside in snRNA + S-adenosyl-L-homocysteine + H(+)</text>
        <dbReference type="Rhea" id="RHEA:78479"/>
        <dbReference type="Rhea" id="RHEA-COMP:19087"/>
        <dbReference type="Rhea" id="RHEA-COMP:19089"/>
        <dbReference type="ChEBI" id="CHEBI:15378"/>
        <dbReference type="ChEBI" id="CHEBI:57856"/>
        <dbReference type="ChEBI" id="CHEBI:59789"/>
        <dbReference type="ChEBI" id="CHEBI:167623"/>
        <dbReference type="ChEBI" id="CHEBI:172880"/>
    </reaction>
    <physiologicalReaction direction="left-to-right" evidence="16">
        <dbReference type="Rhea" id="RHEA:78480"/>
    </physiologicalReaction>
</comment>
<dbReference type="InterPro" id="IPR029063">
    <property type="entry name" value="SAM-dependent_MTases_sf"/>
</dbReference>
<evidence type="ECO:0000256" key="15">
    <source>
        <dbReference type="ARBA" id="ARBA00048740"/>
    </source>
</evidence>
<keyword evidence="24" id="KW-1185">Reference proteome</keyword>
<evidence type="ECO:0000256" key="14">
    <source>
        <dbReference type="ARBA" id="ARBA00047418"/>
    </source>
</evidence>
<evidence type="ECO:0000256" key="18">
    <source>
        <dbReference type="ARBA" id="ARBA00049790"/>
    </source>
</evidence>
<dbReference type="SUPFAM" id="SSF53335">
    <property type="entry name" value="S-adenosyl-L-methionine-dependent methyltransferases"/>
    <property type="match status" value="1"/>
</dbReference>
<evidence type="ECO:0000256" key="3">
    <source>
        <dbReference type="ARBA" id="ARBA00004604"/>
    </source>
</evidence>
<comment type="similarity">
    <text evidence="13">Belongs to the methyltransferase superfamily. Trimethylguanosine synthase family.</text>
</comment>
<comment type="catalytic activity">
    <reaction evidence="15">
        <text>a 5'-end (N(7)-methyl 5'-triphosphoguanosine)-ribonucleoside in snoRNA + S-adenosyl-L-methionine = a 5'-end (N(2),N(7)-dimethyl 5'-triphosphoguanosine)-ribonucleoside in snoRNA + S-adenosyl-L-homocysteine + H(+)</text>
        <dbReference type="Rhea" id="RHEA:78475"/>
        <dbReference type="Rhea" id="RHEA-COMP:19086"/>
        <dbReference type="Rhea" id="RHEA-COMP:19088"/>
        <dbReference type="ChEBI" id="CHEBI:15378"/>
        <dbReference type="ChEBI" id="CHEBI:57856"/>
        <dbReference type="ChEBI" id="CHEBI:59789"/>
        <dbReference type="ChEBI" id="CHEBI:156461"/>
        <dbReference type="ChEBI" id="CHEBI:172880"/>
    </reaction>
    <physiologicalReaction direction="left-to-right" evidence="15">
        <dbReference type="Rhea" id="RHEA:78476"/>
    </physiologicalReaction>
</comment>
<proteinExistence type="inferred from homology"/>
<dbReference type="FunFam" id="3.40.50.150:FF:000066">
    <property type="entry name" value="Trimethylguanosine synthase 1"/>
    <property type="match status" value="1"/>
</dbReference>
<keyword evidence="8" id="KW-0808">Transferase</keyword>
<dbReference type="GO" id="GO:0015030">
    <property type="term" value="C:Cajal body"/>
    <property type="evidence" value="ECO:0007669"/>
    <property type="project" value="UniProtKB-SubCell"/>
</dbReference>
<keyword evidence="10" id="KW-0805">Transcription regulation</keyword>
<gene>
    <name evidence="23" type="ORF">IEQ34_006968</name>
</gene>
<evidence type="ECO:0000256" key="21">
    <source>
        <dbReference type="ARBA" id="ARBA00079339"/>
    </source>
</evidence>
<evidence type="ECO:0000256" key="22">
    <source>
        <dbReference type="ARBA" id="ARBA00081504"/>
    </source>
</evidence>
<dbReference type="AlphaFoldDB" id="A0AAV7H6Z3"/>
<evidence type="ECO:0000256" key="19">
    <source>
        <dbReference type="ARBA" id="ARBA00057179"/>
    </source>
</evidence>
<evidence type="ECO:0000256" key="16">
    <source>
        <dbReference type="ARBA" id="ARBA00048763"/>
    </source>
</evidence>
<evidence type="ECO:0000256" key="5">
    <source>
        <dbReference type="ARBA" id="ARBA00022490"/>
    </source>
</evidence>
<sequence>MGTIVDGQALPLALKSKKRKQAERKGISREKGIASCLFKYWRQRYSLFSRYDAGIKMDDEGWFSVTPEAIAASHAAHAASLSAAVVIDCFAGVGGNAIQFAARGFLVIAVEIDPRKVDYAVNNARVYGVKDRIEFVVGDFFSLAPFLKGDVVFLSPPWGGPSYSRIQTFTLDMLKPKDGYMIFQAAQKISPNIIMFLPRNVDLSQVEELSWLSCPPLALKIEENYMETSLKGITAYFGDTALVPSKSSLLKTDIS</sequence>
<organism evidence="23 24">
    <name type="scientific">Dendrobium chrysotoxum</name>
    <name type="common">Orchid</name>
    <dbReference type="NCBI Taxonomy" id="161865"/>
    <lineage>
        <taxon>Eukaryota</taxon>
        <taxon>Viridiplantae</taxon>
        <taxon>Streptophyta</taxon>
        <taxon>Embryophyta</taxon>
        <taxon>Tracheophyta</taxon>
        <taxon>Spermatophyta</taxon>
        <taxon>Magnoliopsida</taxon>
        <taxon>Liliopsida</taxon>
        <taxon>Asparagales</taxon>
        <taxon>Orchidaceae</taxon>
        <taxon>Epidendroideae</taxon>
        <taxon>Malaxideae</taxon>
        <taxon>Dendrobiinae</taxon>
        <taxon>Dendrobium</taxon>
    </lineage>
</organism>
<keyword evidence="6" id="KW-0597">Phosphoprotein</keyword>
<evidence type="ECO:0000256" key="12">
    <source>
        <dbReference type="ARBA" id="ARBA00023242"/>
    </source>
</evidence>
<keyword evidence="12" id="KW-0539">Nucleus</keyword>
<dbReference type="GO" id="GO:0071164">
    <property type="term" value="F:RNA cap trimethylguanosine synthase activity"/>
    <property type="evidence" value="ECO:0007669"/>
    <property type="project" value="TreeGrafter"/>
</dbReference>
<dbReference type="Proteomes" id="UP000775213">
    <property type="component" value="Unassembled WGS sequence"/>
</dbReference>
<evidence type="ECO:0000256" key="9">
    <source>
        <dbReference type="ARBA" id="ARBA00022691"/>
    </source>
</evidence>
<evidence type="ECO:0000256" key="13">
    <source>
        <dbReference type="ARBA" id="ARBA00025783"/>
    </source>
</evidence>
<comment type="caution">
    <text evidence="23">The sequence shown here is derived from an EMBL/GenBank/DDBJ whole genome shotgun (WGS) entry which is preliminary data.</text>
</comment>
<reference evidence="23 24" key="1">
    <citation type="journal article" date="2021" name="Hortic Res">
        <title>Chromosome-scale assembly of the Dendrobium chrysotoxum genome enhances the understanding of orchid evolution.</title>
        <authorList>
            <person name="Zhang Y."/>
            <person name="Zhang G.Q."/>
            <person name="Zhang D."/>
            <person name="Liu X.D."/>
            <person name="Xu X.Y."/>
            <person name="Sun W.H."/>
            <person name="Yu X."/>
            <person name="Zhu X."/>
            <person name="Wang Z.W."/>
            <person name="Zhao X."/>
            <person name="Zhong W.Y."/>
            <person name="Chen H."/>
            <person name="Yin W.L."/>
            <person name="Huang T."/>
            <person name="Niu S.C."/>
            <person name="Liu Z.J."/>
        </authorList>
    </citation>
    <scope>NUCLEOTIDE SEQUENCE [LARGE SCALE GENOMIC DNA]</scope>
    <source>
        <strain evidence="23">Lindl</strain>
    </source>
</reference>
<comment type="subunit">
    <text evidence="20">May form homooligomers. Interacts with CREBBP/CBP, EED/WAIT1, EP300/P300, NCOA6/PRIP, PPARBP/PBP and SMN.</text>
</comment>
<protein>
    <recommendedName>
        <fullName evidence="4">Trimethylguanosine synthase</fullName>
    </recommendedName>
    <alternativeName>
        <fullName evidence="18">Cap-specific guanine-N(2) methyltransferase</fullName>
    </alternativeName>
    <alternativeName>
        <fullName evidence="21">Nuclear receptor coactivator 6-interacting protein</fullName>
    </alternativeName>
    <alternativeName>
        <fullName evidence="22">PRIP-interacting protein with methyltransferase motif</fullName>
    </alternativeName>
</protein>
<evidence type="ECO:0000313" key="23">
    <source>
        <dbReference type="EMBL" id="KAH0464182.1"/>
    </source>
</evidence>
<dbReference type="Gene3D" id="3.40.50.150">
    <property type="entry name" value="Vaccinia Virus protein VP39"/>
    <property type="match status" value="1"/>
</dbReference>
<evidence type="ECO:0000256" key="20">
    <source>
        <dbReference type="ARBA" id="ARBA00064494"/>
    </source>
</evidence>
<accession>A0AAV7H6Z3</accession>
<dbReference type="PANTHER" id="PTHR14741">
    <property type="entry name" value="S-ADENOSYLMETHIONINE-DEPENDENT METHYLTRANSFERASE RELATED"/>
    <property type="match status" value="1"/>
</dbReference>
<dbReference type="InterPro" id="IPR019012">
    <property type="entry name" value="RNA_cap_Gua-N2-MeTrfase"/>
</dbReference>
<evidence type="ECO:0000313" key="24">
    <source>
        <dbReference type="Proteomes" id="UP000775213"/>
    </source>
</evidence>
<evidence type="ECO:0000256" key="1">
    <source>
        <dbReference type="ARBA" id="ARBA00004408"/>
    </source>
</evidence>
<dbReference type="Pfam" id="PF09445">
    <property type="entry name" value="Methyltransf_15"/>
    <property type="match status" value="1"/>
</dbReference>
<dbReference type="GO" id="GO:0005737">
    <property type="term" value="C:cytoplasm"/>
    <property type="evidence" value="ECO:0007669"/>
    <property type="project" value="UniProtKB-SubCell"/>
</dbReference>
<evidence type="ECO:0000256" key="11">
    <source>
        <dbReference type="ARBA" id="ARBA00023163"/>
    </source>
</evidence>
<keyword evidence="7" id="KW-0489">Methyltransferase</keyword>
<dbReference type="PANTHER" id="PTHR14741:SF41">
    <property type="entry name" value="TRIMETHYLGUANOSINE SYNTHASE"/>
    <property type="match status" value="1"/>
</dbReference>
<dbReference type="CDD" id="cd02440">
    <property type="entry name" value="AdoMet_MTases"/>
    <property type="match status" value="1"/>
</dbReference>